<feature type="chain" id="PRO_5046677364" evidence="1">
    <location>
        <begin position="27"/>
        <end position="198"/>
    </location>
</feature>
<proteinExistence type="predicted"/>
<gene>
    <name evidence="2" type="ORF">ACH4OY_21055</name>
</gene>
<keyword evidence="3" id="KW-1185">Reference proteome</keyword>
<feature type="signal peptide" evidence="1">
    <location>
        <begin position="1"/>
        <end position="26"/>
    </location>
</feature>
<keyword evidence="1" id="KW-0732">Signal</keyword>
<reference evidence="2 3" key="1">
    <citation type="submission" date="2024-10" db="EMBL/GenBank/DDBJ databases">
        <title>The Natural Products Discovery Center: Release of the First 8490 Sequenced Strains for Exploring Actinobacteria Biosynthetic Diversity.</title>
        <authorList>
            <person name="Kalkreuter E."/>
            <person name="Kautsar S.A."/>
            <person name="Yang D."/>
            <person name="Bader C.D."/>
            <person name="Teijaro C.N."/>
            <person name="Fluegel L."/>
            <person name="Davis C.M."/>
            <person name="Simpson J.R."/>
            <person name="Lauterbach L."/>
            <person name="Steele A.D."/>
            <person name="Gui C."/>
            <person name="Meng S."/>
            <person name="Li G."/>
            <person name="Viehrig K."/>
            <person name="Ye F."/>
            <person name="Su P."/>
            <person name="Kiefer A.F."/>
            <person name="Nichols A."/>
            <person name="Cepeda A.J."/>
            <person name="Yan W."/>
            <person name="Fan B."/>
            <person name="Jiang Y."/>
            <person name="Adhikari A."/>
            <person name="Zheng C.-J."/>
            <person name="Schuster L."/>
            <person name="Cowan T.M."/>
            <person name="Smanski M.J."/>
            <person name="Chevrette M.G."/>
            <person name="De Carvalho L.P.S."/>
            <person name="Shen B."/>
        </authorList>
    </citation>
    <scope>NUCLEOTIDE SEQUENCE [LARGE SCALE GENOMIC DNA]</scope>
    <source>
        <strain evidence="2 3">NPDC021253</strain>
    </source>
</reference>
<name>A0ABW7SQH7_9ACTN</name>
<dbReference type="RefSeq" id="WP_396682092.1">
    <property type="nucleotide sequence ID" value="NZ_JBIRPU010000015.1"/>
</dbReference>
<comment type="caution">
    <text evidence="2">The sequence shown here is derived from an EMBL/GenBank/DDBJ whole genome shotgun (WGS) entry which is preliminary data.</text>
</comment>
<organism evidence="2 3">
    <name type="scientific">Micromonospora rubida</name>
    <dbReference type="NCBI Taxonomy" id="2697657"/>
    <lineage>
        <taxon>Bacteria</taxon>
        <taxon>Bacillati</taxon>
        <taxon>Actinomycetota</taxon>
        <taxon>Actinomycetes</taxon>
        <taxon>Micromonosporales</taxon>
        <taxon>Micromonosporaceae</taxon>
        <taxon>Micromonospora</taxon>
    </lineage>
</organism>
<evidence type="ECO:0000313" key="3">
    <source>
        <dbReference type="Proteomes" id="UP001611075"/>
    </source>
</evidence>
<dbReference type="Gene3D" id="2.60.20.10">
    <property type="entry name" value="Crystallins"/>
    <property type="match status" value="1"/>
</dbReference>
<dbReference type="Proteomes" id="UP001611075">
    <property type="component" value="Unassembled WGS sequence"/>
</dbReference>
<evidence type="ECO:0000313" key="2">
    <source>
        <dbReference type="EMBL" id="MFI0795146.1"/>
    </source>
</evidence>
<accession>A0ABW7SQH7</accession>
<evidence type="ECO:0000256" key="1">
    <source>
        <dbReference type="SAM" id="SignalP"/>
    </source>
</evidence>
<dbReference type="EMBL" id="JBIRPU010000015">
    <property type="protein sequence ID" value="MFI0795146.1"/>
    <property type="molecule type" value="Genomic_DNA"/>
</dbReference>
<sequence>MRRRWMAAGAALVVLGTLAVGPPASAAPPPEQHCVVDVATEEMNCYDSFRKAMAAASGGRITDAPDDARAAAVDPAFRRLLSGGGRKLDGVGAAQQGFVAQADIVIGTMYEDDNYAGSTLTYRAPSGCTVPTTDVDWVVELITPDSWNDEIGSFLAGGGGCWVSLFEHRSWLGASTPFASMDDELGVLDDAASSIRWS</sequence>
<protein>
    <submittedName>
        <fullName evidence="2">Uncharacterized protein</fullName>
    </submittedName>
</protein>